<reference evidence="1 2" key="1">
    <citation type="submission" date="2024-09" db="EMBL/GenBank/DDBJ databases">
        <authorList>
            <person name="Sun Q."/>
            <person name="Mori K."/>
        </authorList>
    </citation>
    <scope>NUCLEOTIDE SEQUENCE [LARGE SCALE GENOMIC DNA]</scope>
    <source>
        <strain evidence="1 2">CCM 7609</strain>
    </source>
</reference>
<proteinExistence type="predicted"/>
<accession>A0ABV5FZB9</accession>
<sequence length="43" mass="4689">MIRPPSIPVRWCWRKGGGAEVVSRGDLPRALLRCGQAARGGRT</sequence>
<dbReference type="Proteomes" id="UP001589575">
    <property type="component" value="Unassembled WGS sequence"/>
</dbReference>
<gene>
    <name evidence="1" type="ORF">ACFFX0_12775</name>
</gene>
<keyword evidence="2" id="KW-1185">Reference proteome</keyword>
<evidence type="ECO:0000313" key="2">
    <source>
        <dbReference type="Proteomes" id="UP001589575"/>
    </source>
</evidence>
<comment type="caution">
    <text evidence="1">The sequence shown here is derived from an EMBL/GenBank/DDBJ whole genome shotgun (WGS) entry which is preliminary data.</text>
</comment>
<dbReference type="EMBL" id="JBHMFI010000001">
    <property type="protein sequence ID" value="MFB9072031.1"/>
    <property type="molecule type" value="Genomic_DNA"/>
</dbReference>
<protein>
    <submittedName>
        <fullName evidence="1">Uncharacterized protein</fullName>
    </submittedName>
</protein>
<organism evidence="1 2">
    <name type="scientific">Citricoccus parietis</name>
    <dbReference type="NCBI Taxonomy" id="592307"/>
    <lineage>
        <taxon>Bacteria</taxon>
        <taxon>Bacillati</taxon>
        <taxon>Actinomycetota</taxon>
        <taxon>Actinomycetes</taxon>
        <taxon>Micrococcales</taxon>
        <taxon>Micrococcaceae</taxon>
        <taxon>Citricoccus</taxon>
    </lineage>
</organism>
<evidence type="ECO:0000313" key="1">
    <source>
        <dbReference type="EMBL" id="MFB9072031.1"/>
    </source>
</evidence>
<name>A0ABV5FZB9_9MICC</name>